<evidence type="ECO:0000259" key="4">
    <source>
        <dbReference type="PROSITE" id="PS51186"/>
    </source>
</evidence>
<comment type="caution">
    <text evidence="5">The sequence shown here is derived from an EMBL/GenBank/DDBJ whole genome shotgun (WGS) entry which is preliminary data.</text>
</comment>
<dbReference type="PROSITE" id="PS51186">
    <property type="entry name" value="GNAT"/>
    <property type="match status" value="1"/>
</dbReference>
<dbReference type="InterPro" id="IPR000182">
    <property type="entry name" value="GNAT_dom"/>
</dbReference>
<feature type="compositionally biased region" description="Polar residues" evidence="3">
    <location>
        <begin position="150"/>
        <end position="159"/>
    </location>
</feature>
<dbReference type="CDD" id="cd04301">
    <property type="entry name" value="NAT_SF"/>
    <property type="match status" value="1"/>
</dbReference>
<feature type="region of interest" description="Disordered" evidence="3">
    <location>
        <begin position="140"/>
        <end position="159"/>
    </location>
</feature>
<dbReference type="Gene3D" id="3.40.630.30">
    <property type="match status" value="1"/>
</dbReference>
<protein>
    <submittedName>
        <fullName evidence="5">GNAT family acetyltransferase</fullName>
        <ecNumber evidence="5">2.3.1.-</ecNumber>
    </submittedName>
</protein>
<dbReference type="InterPro" id="IPR016181">
    <property type="entry name" value="Acyl_CoA_acyltransferase"/>
</dbReference>
<dbReference type="GO" id="GO:0016746">
    <property type="term" value="F:acyltransferase activity"/>
    <property type="evidence" value="ECO:0007669"/>
    <property type="project" value="UniProtKB-KW"/>
</dbReference>
<dbReference type="RefSeq" id="WP_245633263.1">
    <property type="nucleotide sequence ID" value="NZ_BCNT01000001.1"/>
</dbReference>
<dbReference type="Pfam" id="PF00583">
    <property type="entry name" value="Acetyltransf_1"/>
    <property type="match status" value="1"/>
</dbReference>
<keyword evidence="2 5" id="KW-0012">Acyltransferase</keyword>
<name>A0ABW5URT6_9BURK</name>
<dbReference type="Proteomes" id="UP001597463">
    <property type="component" value="Unassembled WGS sequence"/>
</dbReference>
<feature type="domain" description="N-acetyltransferase" evidence="4">
    <location>
        <begin position="6"/>
        <end position="151"/>
    </location>
</feature>
<dbReference type="InterPro" id="IPR050832">
    <property type="entry name" value="Bact_Acetyltransf"/>
</dbReference>
<keyword evidence="6" id="KW-1185">Reference proteome</keyword>
<accession>A0ABW5URT6</accession>
<dbReference type="PANTHER" id="PTHR43877">
    <property type="entry name" value="AMINOALKYLPHOSPHONATE N-ACETYLTRANSFERASE-RELATED-RELATED"/>
    <property type="match status" value="1"/>
</dbReference>
<evidence type="ECO:0000256" key="3">
    <source>
        <dbReference type="SAM" id="MobiDB-lite"/>
    </source>
</evidence>
<dbReference type="NCBIfam" id="NF002959">
    <property type="entry name" value="PRK03624.1"/>
    <property type="match status" value="1"/>
</dbReference>
<dbReference type="EMBL" id="JBHUMV010000008">
    <property type="protein sequence ID" value="MFD2755931.1"/>
    <property type="molecule type" value="Genomic_DNA"/>
</dbReference>
<evidence type="ECO:0000313" key="6">
    <source>
        <dbReference type="Proteomes" id="UP001597463"/>
    </source>
</evidence>
<evidence type="ECO:0000256" key="1">
    <source>
        <dbReference type="ARBA" id="ARBA00022679"/>
    </source>
</evidence>
<dbReference type="PANTHER" id="PTHR43877:SF2">
    <property type="entry name" value="AMINOALKYLPHOSPHONATE N-ACETYLTRANSFERASE-RELATED"/>
    <property type="match status" value="1"/>
</dbReference>
<evidence type="ECO:0000256" key="2">
    <source>
        <dbReference type="ARBA" id="ARBA00023315"/>
    </source>
</evidence>
<dbReference type="SUPFAM" id="SSF55729">
    <property type="entry name" value="Acyl-CoA N-acyltransferases (Nat)"/>
    <property type="match status" value="1"/>
</dbReference>
<keyword evidence="1 5" id="KW-0808">Transferase</keyword>
<dbReference type="EC" id="2.3.1.-" evidence="5"/>
<sequence length="159" mass="17846">MTFEPMTIRSFETADTEAVVRLWSACGLTRPWNDPYKDIERKRTVQPEMFLVGTGAEGAIIASAMFGYEGHRGWVNYLAVHPDHERRGHARALMQRGEAMLVERGCPKLNLQVRSGNDAVIAFYQRLGYADDHTVSLGKRLIPDPPRQALPSTHSPSIL</sequence>
<organism evidence="5 6">
    <name type="scientific">Comamonas terrae</name>
    <dbReference type="NCBI Taxonomy" id="673548"/>
    <lineage>
        <taxon>Bacteria</taxon>
        <taxon>Pseudomonadati</taxon>
        <taxon>Pseudomonadota</taxon>
        <taxon>Betaproteobacteria</taxon>
        <taxon>Burkholderiales</taxon>
        <taxon>Comamonadaceae</taxon>
        <taxon>Comamonas</taxon>
    </lineage>
</organism>
<reference evidence="6" key="1">
    <citation type="journal article" date="2019" name="Int. J. Syst. Evol. Microbiol.">
        <title>The Global Catalogue of Microorganisms (GCM) 10K type strain sequencing project: providing services to taxonomists for standard genome sequencing and annotation.</title>
        <authorList>
            <consortium name="The Broad Institute Genomics Platform"/>
            <consortium name="The Broad Institute Genome Sequencing Center for Infectious Disease"/>
            <person name="Wu L."/>
            <person name="Ma J."/>
        </authorList>
    </citation>
    <scope>NUCLEOTIDE SEQUENCE [LARGE SCALE GENOMIC DNA]</scope>
    <source>
        <strain evidence="6">TISTR 1906</strain>
    </source>
</reference>
<gene>
    <name evidence="5" type="ORF">ACFSW6_17815</name>
</gene>
<proteinExistence type="predicted"/>
<evidence type="ECO:0000313" key="5">
    <source>
        <dbReference type="EMBL" id="MFD2755931.1"/>
    </source>
</evidence>